<dbReference type="EMBL" id="LDJP01000050">
    <property type="protein sequence ID" value="KRG84655.1"/>
    <property type="molecule type" value="Genomic_DNA"/>
</dbReference>
<feature type="signal peptide" evidence="1">
    <location>
        <begin position="1"/>
        <end position="22"/>
    </location>
</feature>
<dbReference type="RefSeq" id="WP_057640935.1">
    <property type="nucleotide sequence ID" value="NZ_LDJP01000050.1"/>
</dbReference>
<dbReference type="OrthoDB" id="195620at2"/>
<dbReference type="STRING" id="659018.ABB34_08770"/>
<evidence type="ECO:0000313" key="2">
    <source>
        <dbReference type="EMBL" id="KRG84655.1"/>
    </source>
</evidence>
<evidence type="ECO:0000313" key="3">
    <source>
        <dbReference type="Proteomes" id="UP000050940"/>
    </source>
</evidence>
<keyword evidence="3" id="KW-1185">Reference proteome</keyword>
<keyword evidence="1" id="KW-0732">Signal</keyword>
<reference evidence="2 3" key="1">
    <citation type="submission" date="2015-05" db="EMBL/GenBank/DDBJ databases">
        <title>Genome sequencing and analysis of members of genus Stenotrophomonas.</title>
        <authorList>
            <person name="Patil P.P."/>
            <person name="Midha S."/>
            <person name="Patil P.B."/>
        </authorList>
    </citation>
    <scope>NUCLEOTIDE SEQUENCE [LARGE SCALE GENOMIC DNA]</scope>
    <source>
        <strain evidence="2 3">JCM 16244</strain>
    </source>
</reference>
<feature type="chain" id="PRO_5006396149" evidence="1">
    <location>
        <begin position="23"/>
        <end position="190"/>
    </location>
</feature>
<sequence length="190" mass="21445">MKSTTFAGLALAGLLVAGIADARPANNVADPQAPRALPAEGPVQVQWNDPAGFTELRYSRNRWEAQRGDWVTKLAEHLRKRASGQLPEGQQLAVTLTDIKRAGDYEPWHGPNFDDVRFMRDIYPPRISLQFILTDAQGQVLDQGERKLVDSGYLYGSTRLSDTDPLRYEKRLLDDWLRRELREDRATAGL</sequence>
<gene>
    <name evidence="2" type="ORF">ABB34_08770</name>
</gene>
<organism evidence="2 3">
    <name type="scientific">Stenotrophomonas daejeonensis</name>
    <dbReference type="NCBI Taxonomy" id="659018"/>
    <lineage>
        <taxon>Bacteria</taxon>
        <taxon>Pseudomonadati</taxon>
        <taxon>Pseudomonadota</taxon>
        <taxon>Gammaproteobacteria</taxon>
        <taxon>Lysobacterales</taxon>
        <taxon>Lysobacteraceae</taxon>
        <taxon>Stenotrophomonas</taxon>
    </lineage>
</organism>
<dbReference type="Pfam" id="PF11454">
    <property type="entry name" value="DUF3016"/>
    <property type="match status" value="1"/>
</dbReference>
<comment type="caution">
    <text evidence="2">The sequence shown here is derived from an EMBL/GenBank/DDBJ whole genome shotgun (WGS) entry which is preliminary data.</text>
</comment>
<accession>A0A0R0DRA9</accession>
<dbReference type="Proteomes" id="UP000050940">
    <property type="component" value="Unassembled WGS sequence"/>
</dbReference>
<dbReference type="PATRIC" id="fig|659018.3.peg.1771"/>
<dbReference type="AlphaFoldDB" id="A0A0R0DRA9"/>
<protein>
    <submittedName>
        <fullName evidence="2">Membrane protein</fullName>
    </submittedName>
</protein>
<name>A0A0R0DRA9_9GAMM</name>
<proteinExistence type="predicted"/>
<dbReference type="InterPro" id="IPR021557">
    <property type="entry name" value="DUF3016"/>
</dbReference>
<evidence type="ECO:0000256" key="1">
    <source>
        <dbReference type="SAM" id="SignalP"/>
    </source>
</evidence>